<evidence type="ECO:0000313" key="3">
    <source>
        <dbReference type="EMBL" id="GAA1760727.1"/>
    </source>
</evidence>
<keyword evidence="2" id="KW-0812">Transmembrane</keyword>
<accession>A0ABP4WUP1</accession>
<feature type="compositionally biased region" description="Basic residues" evidence="1">
    <location>
        <begin position="71"/>
        <end position="80"/>
    </location>
</feature>
<feature type="transmembrane region" description="Helical" evidence="2">
    <location>
        <begin position="48"/>
        <end position="70"/>
    </location>
</feature>
<feature type="region of interest" description="Disordered" evidence="1">
    <location>
        <begin position="71"/>
        <end position="141"/>
    </location>
</feature>
<dbReference type="EMBL" id="BAAAPN010000047">
    <property type="protein sequence ID" value="GAA1760727.1"/>
    <property type="molecule type" value="Genomic_DNA"/>
</dbReference>
<comment type="caution">
    <text evidence="3">The sequence shown here is derived from an EMBL/GenBank/DDBJ whole genome shotgun (WGS) entry which is preliminary data.</text>
</comment>
<name>A0ABP4WUP1_9MICO</name>
<reference evidence="4" key="1">
    <citation type="journal article" date="2019" name="Int. J. Syst. Evol. Microbiol.">
        <title>The Global Catalogue of Microorganisms (GCM) 10K type strain sequencing project: providing services to taxonomists for standard genome sequencing and annotation.</title>
        <authorList>
            <consortium name="The Broad Institute Genomics Platform"/>
            <consortium name="The Broad Institute Genome Sequencing Center for Infectious Disease"/>
            <person name="Wu L."/>
            <person name="Ma J."/>
        </authorList>
    </citation>
    <scope>NUCLEOTIDE SEQUENCE [LARGE SCALE GENOMIC DNA]</scope>
    <source>
        <strain evidence="4">JCM 15591</strain>
    </source>
</reference>
<feature type="compositionally biased region" description="Basic and acidic residues" evidence="1">
    <location>
        <begin position="81"/>
        <end position="108"/>
    </location>
</feature>
<dbReference type="Proteomes" id="UP001501475">
    <property type="component" value="Unassembled WGS sequence"/>
</dbReference>
<evidence type="ECO:0008006" key="5">
    <source>
        <dbReference type="Google" id="ProtNLM"/>
    </source>
</evidence>
<protein>
    <recommendedName>
        <fullName evidence="5">Lipopolysaccharide assembly protein A domain-containing protein</fullName>
    </recommendedName>
</protein>
<evidence type="ECO:0000256" key="2">
    <source>
        <dbReference type="SAM" id="Phobius"/>
    </source>
</evidence>
<keyword evidence="4" id="KW-1185">Reference proteome</keyword>
<gene>
    <name evidence="3" type="ORF">GCM10009810_20370</name>
</gene>
<evidence type="ECO:0000256" key="1">
    <source>
        <dbReference type="SAM" id="MobiDB-lite"/>
    </source>
</evidence>
<dbReference type="RefSeq" id="WP_344065656.1">
    <property type="nucleotide sequence ID" value="NZ_BAAAPN010000047.1"/>
</dbReference>
<keyword evidence="2" id="KW-1133">Transmembrane helix</keyword>
<evidence type="ECO:0000313" key="4">
    <source>
        <dbReference type="Proteomes" id="UP001501475"/>
    </source>
</evidence>
<sequence length="141" mass="14893">MIIFGLLLLLAVAGVGTWIYLALSDMASPPVSDLSALGVTIGFSPLALLAIGFGLALALAIGYGLIRAGIGRKSRQRKERKSLEREAQENRKVAEEAAARRLETERNAPRTFTGPVDDSTVGWKTTDGGTGTPPPPPPPRS</sequence>
<keyword evidence="2" id="KW-0472">Membrane</keyword>
<proteinExistence type="predicted"/>
<feature type="compositionally biased region" description="Pro residues" evidence="1">
    <location>
        <begin position="132"/>
        <end position="141"/>
    </location>
</feature>
<organism evidence="3 4">
    <name type="scientific">Nostocoides vanveenii</name>
    <dbReference type="NCBI Taxonomy" id="330835"/>
    <lineage>
        <taxon>Bacteria</taxon>
        <taxon>Bacillati</taxon>
        <taxon>Actinomycetota</taxon>
        <taxon>Actinomycetes</taxon>
        <taxon>Micrococcales</taxon>
        <taxon>Intrasporangiaceae</taxon>
        <taxon>Nostocoides</taxon>
    </lineage>
</organism>